<evidence type="ECO:0000256" key="1">
    <source>
        <dbReference type="SAM" id="Phobius"/>
    </source>
</evidence>
<keyword evidence="1" id="KW-1133">Transmembrane helix</keyword>
<comment type="caution">
    <text evidence="2">The sequence shown here is derived from an EMBL/GenBank/DDBJ whole genome shotgun (WGS) entry which is preliminary data.</text>
</comment>
<dbReference type="RefSeq" id="WP_394508558.1">
    <property type="nucleotide sequence ID" value="NZ_JBIEIL010000020.1"/>
</dbReference>
<keyword evidence="3" id="KW-1185">Reference proteome</keyword>
<reference evidence="2 3" key="1">
    <citation type="submission" date="2024-10" db="EMBL/GenBank/DDBJ databases">
        <title>Whole genome of Pseudomonas sp Strain RB5.</title>
        <authorList>
            <person name="Selami N."/>
        </authorList>
    </citation>
    <scope>NUCLEOTIDE SEQUENCE [LARGE SCALE GENOMIC DNA]</scope>
    <source>
        <strain evidence="2 3">RB5</strain>
    </source>
</reference>
<gene>
    <name evidence="2" type="ORF">ACGSLL_27245</name>
</gene>
<accession>A0ABW7DKF3</accession>
<feature type="transmembrane region" description="Helical" evidence="1">
    <location>
        <begin position="32"/>
        <end position="49"/>
    </location>
</feature>
<evidence type="ECO:0000313" key="2">
    <source>
        <dbReference type="EMBL" id="MFG6208051.1"/>
    </source>
</evidence>
<dbReference type="EMBL" id="JBIEIL010000020">
    <property type="protein sequence ID" value="MFG6208051.1"/>
    <property type="molecule type" value="Genomic_DNA"/>
</dbReference>
<keyword evidence="1" id="KW-0812">Transmembrane</keyword>
<dbReference type="Proteomes" id="UP001605918">
    <property type="component" value="Unassembled WGS sequence"/>
</dbReference>
<evidence type="ECO:0000313" key="3">
    <source>
        <dbReference type="Proteomes" id="UP001605918"/>
    </source>
</evidence>
<name>A0ABW7DKF3_9PSED</name>
<proteinExistence type="predicted"/>
<protein>
    <submittedName>
        <fullName evidence="2">Uncharacterized protein</fullName>
    </submittedName>
</protein>
<keyword evidence="1" id="KW-0472">Membrane</keyword>
<sequence length="215" mass="24909">MAKNHDVCDNEFVFKGRTASLQAIITTMKRSYWFLLTIPLLLIVVWRFWSPADFSACPPDGAASGPLTLVIRDYFERNNRTDWKDMDDRFDILSTPDGQTITNQPETYTCEALQILQNPAFSQTEKIFTAALMFELPISEYMAFMDRSHQLYAEHSIDQEVMKLVLLPRGTAINYWWLPAWRQRFTRDAPGVFDANLINDVLSGHYWFEYPGAGF</sequence>
<organism evidence="2 3">
    <name type="scientific">Pseudomonas retamae</name>
    <dbReference type="NCBI Taxonomy" id="702110"/>
    <lineage>
        <taxon>Bacteria</taxon>
        <taxon>Pseudomonadati</taxon>
        <taxon>Pseudomonadota</taxon>
        <taxon>Gammaproteobacteria</taxon>
        <taxon>Pseudomonadales</taxon>
        <taxon>Pseudomonadaceae</taxon>
        <taxon>Pseudomonas</taxon>
    </lineage>
</organism>